<dbReference type="EMBL" id="FOZC01000009">
    <property type="protein sequence ID" value="SFR80487.1"/>
    <property type="molecule type" value="Genomic_DNA"/>
</dbReference>
<dbReference type="AlphaFoldDB" id="A0A1I6JNG6"/>
<evidence type="ECO:0008006" key="3">
    <source>
        <dbReference type="Google" id="ProtNLM"/>
    </source>
</evidence>
<evidence type="ECO:0000313" key="1">
    <source>
        <dbReference type="EMBL" id="SFR80487.1"/>
    </source>
</evidence>
<dbReference type="InterPro" id="IPR009711">
    <property type="entry name" value="UPF0473"/>
</dbReference>
<dbReference type="Proteomes" id="UP000214760">
    <property type="component" value="Unassembled WGS sequence"/>
</dbReference>
<gene>
    <name evidence="1" type="ORF">SAMN02910262_01748</name>
</gene>
<dbReference type="RefSeq" id="WP_081844200.1">
    <property type="nucleotide sequence ID" value="NZ_FOZC01000009.1"/>
</dbReference>
<reference evidence="1 2" key="1">
    <citation type="submission" date="2016-10" db="EMBL/GenBank/DDBJ databases">
        <authorList>
            <person name="de Groot N.N."/>
        </authorList>
    </citation>
    <scope>NUCLEOTIDE SEQUENCE [LARGE SCALE GENOMIC DNA]</scope>
    <source>
        <strain evidence="1 2">F</strain>
    </source>
</reference>
<organism evidence="1 2">
    <name type="scientific">[Clostridium] aminophilum</name>
    <dbReference type="NCBI Taxonomy" id="1526"/>
    <lineage>
        <taxon>Bacteria</taxon>
        <taxon>Bacillati</taxon>
        <taxon>Bacillota</taxon>
        <taxon>Clostridia</taxon>
        <taxon>Lachnospirales</taxon>
        <taxon>Lachnospiraceae</taxon>
    </lineage>
</organism>
<name>A0A1I6JNG6_9FIRM</name>
<proteinExistence type="predicted"/>
<sequence length="107" mass="12207">MTDKINHADSKRAEDAIRSFPDHIVFVDENGDNVTFYVIEQTRMSGMDYLLVTDQKDGDGECWIMKDVSTPESPESAYEFVEDDVELDAVFRIFEELMSDSGIDITN</sequence>
<accession>A0A1I6JNG6</accession>
<evidence type="ECO:0000313" key="2">
    <source>
        <dbReference type="Proteomes" id="UP000214760"/>
    </source>
</evidence>
<protein>
    <recommendedName>
        <fullName evidence="3">DUF1292 domain-containing protein</fullName>
    </recommendedName>
</protein>
<dbReference type="Pfam" id="PF06949">
    <property type="entry name" value="DUF1292"/>
    <property type="match status" value="1"/>
</dbReference>